<keyword evidence="2" id="KW-1185">Reference proteome</keyword>
<dbReference type="Pfam" id="PF26423">
    <property type="entry name" value="LWR_salt"/>
    <property type="match status" value="1"/>
</dbReference>
<proteinExistence type="predicted"/>
<gene>
    <name evidence="1" type="ORF">SAMN05192561_102256</name>
</gene>
<dbReference type="STRING" id="1267564.SAMN05192561_102256"/>
<dbReference type="RefSeq" id="WP_092816229.1">
    <property type="nucleotide sequence ID" value="NZ_FNWU01000002.1"/>
</dbReference>
<dbReference type="OrthoDB" id="202660at2157"/>
<sequence>MADRDHGTGPTDETRAAYVFGVTLQFDPPAATVSPDRIETIVRIPAPDPGREGWLLFRDRLWHGEVSDPERFRRPLRERLGLEDAPGIEIVDASFRELRTDASYLRDLRDAVESDPTPFADDDPDAVLHAYLGSSIHVRE</sequence>
<dbReference type="Proteomes" id="UP000199215">
    <property type="component" value="Unassembled WGS sequence"/>
</dbReference>
<protein>
    <recommendedName>
        <fullName evidence="3">LWR-salt protein</fullName>
    </recommendedName>
</protein>
<dbReference type="InterPro" id="IPR049798">
    <property type="entry name" value="LWR_salt"/>
</dbReference>
<evidence type="ECO:0000313" key="1">
    <source>
        <dbReference type="EMBL" id="SEH47240.1"/>
    </source>
</evidence>
<accession>A0A1H6ILS9</accession>
<name>A0A1H6ILS9_9EURY</name>
<evidence type="ECO:0000313" key="2">
    <source>
        <dbReference type="Proteomes" id="UP000199215"/>
    </source>
</evidence>
<dbReference type="AlphaFoldDB" id="A0A1H6ILS9"/>
<dbReference type="EMBL" id="FNWU01000002">
    <property type="protein sequence ID" value="SEH47240.1"/>
    <property type="molecule type" value="Genomic_DNA"/>
</dbReference>
<organism evidence="1 2">
    <name type="scientific">Halopenitus malekzadehii</name>
    <dbReference type="NCBI Taxonomy" id="1267564"/>
    <lineage>
        <taxon>Archaea</taxon>
        <taxon>Methanobacteriati</taxon>
        <taxon>Methanobacteriota</taxon>
        <taxon>Stenosarchaea group</taxon>
        <taxon>Halobacteria</taxon>
        <taxon>Halobacteriales</taxon>
        <taxon>Haloferacaceae</taxon>
        <taxon>Halopenitus</taxon>
    </lineage>
</organism>
<evidence type="ECO:0008006" key="3">
    <source>
        <dbReference type="Google" id="ProtNLM"/>
    </source>
</evidence>
<dbReference type="NCBIfam" id="NF033910">
    <property type="entry name" value="LWR_salt"/>
    <property type="match status" value="1"/>
</dbReference>
<reference evidence="1 2" key="1">
    <citation type="submission" date="2016-10" db="EMBL/GenBank/DDBJ databases">
        <authorList>
            <person name="de Groot N.N."/>
        </authorList>
    </citation>
    <scope>NUCLEOTIDE SEQUENCE [LARGE SCALE GENOMIC DNA]</scope>
    <source>
        <strain evidence="1 2">IBRC-M10418</strain>
    </source>
</reference>